<keyword evidence="2" id="KW-1185">Reference proteome</keyword>
<dbReference type="EMBL" id="CAFB01000035">
    <property type="protein sequence ID" value="CCD28948.1"/>
    <property type="molecule type" value="Genomic_DNA"/>
</dbReference>
<evidence type="ECO:0008006" key="3">
    <source>
        <dbReference type="Google" id="ProtNLM"/>
    </source>
</evidence>
<dbReference type="Gene3D" id="3.10.450.620">
    <property type="entry name" value="JHP933, nucleotidyltransferase-like core domain"/>
    <property type="match status" value="1"/>
</dbReference>
<evidence type="ECO:0000313" key="2">
    <source>
        <dbReference type="Proteomes" id="UP000054051"/>
    </source>
</evidence>
<dbReference type="AlphaFoldDB" id="G2J851"/>
<comment type="caution">
    <text evidence="1">The sequence shown here is derived from an EMBL/GenBank/DDBJ whole genome shotgun (WGS) entry which is preliminary data.</text>
</comment>
<proteinExistence type="predicted"/>
<dbReference type="InterPro" id="IPR014942">
    <property type="entry name" value="AbiEii"/>
</dbReference>
<organism evidence="1 2">
    <name type="scientific">Candidatus Glomeribacter gigasporarum BEG34</name>
    <dbReference type="NCBI Taxonomy" id="1070319"/>
    <lineage>
        <taxon>Bacteria</taxon>
        <taxon>Pseudomonadati</taxon>
        <taxon>Pseudomonadota</taxon>
        <taxon>Betaproteobacteria</taxon>
        <taxon>Burkholderiales</taxon>
        <taxon>Burkholderiaceae</taxon>
        <taxon>Candidatus Glomeribacter</taxon>
    </lineage>
</organism>
<evidence type="ECO:0000313" key="1">
    <source>
        <dbReference type="EMBL" id="CCD28948.1"/>
    </source>
</evidence>
<dbReference type="Pfam" id="PF08843">
    <property type="entry name" value="AbiEii"/>
    <property type="match status" value="1"/>
</dbReference>
<dbReference type="Proteomes" id="UP000054051">
    <property type="component" value="Unassembled WGS sequence"/>
</dbReference>
<name>G2J851_9BURK</name>
<reference evidence="1 2" key="1">
    <citation type="submission" date="2011-08" db="EMBL/GenBank/DDBJ databases">
        <title>The genome of the obligate endobacterium of an arbuscular mycorrhizal fungus reveals an interphylum network of nutritional interactions.</title>
        <authorList>
            <person name="Ghignone S."/>
            <person name="Salvioli A."/>
            <person name="Anca I."/>
            <person name="Lumini E."/>
            <person name="Ortu G."/>
            <person name="Petiti L."/>
            <person name="Cruveiller S."/>
            <person name="Bianciotto V."/>
            <person name="Piffanelli P."/>
            <person name="Lanfranco L."/>
            <person name="Bonfante P."/>
        </authorList>
    </citation>
    <scope>NUCLEOTIDE SEQUENCE [LARGE SCALE GENOMIC DNA]</scope>
    <source>
        <strain evidence="1 2">BEG34</strain>
    </source>
</reference>
<sequence>MRTRTDLLMRASQYAAERRVPTATVVKEILHYEILCALTHSGAAAQLAFQGGTALRLCYQGARYSADLDFAGGQHFEPERMRPFAEILQQEIGEAYGLQVDIQAPKAKEAIEGVHVARWRAKVSIPQIDPSVQQHQVIHIEIASVPAHDVDLMAVAANYPHLPEPHRQIIVAAETPKEILADKLVAPGARSFLKARDIWDIKFLTDRSIAPDTALIARKLKDYGLQQEDFKEKLQTRLAALDEPAIAQAFYQEMSRFVDATIAAQLENPALVRPFLHRAKAAGLTVLNAYLEFKNAQRLQPHF</sequence>
<dbReference type="eggNOG" id="COG2253">
    <property type="taxonomic scope" value="Bacteria"/>
</dbReference>
<accession>G2J851</accession>
<protein>
    <recommendedName>
        <fullName evidence="3">Nucleotidyl transferase AbiEii/AbiGii toxin family protein</fullName>
    </recommendedName>
</protein>
<dbReference type="STRING" id="1070319.CAGGBEG34_190120"/>
<gene>
    <name evidence="1" type="ORF">CAGGBEG34_190120</name>
</gene>